<dbReference type="OrthoDB" id="306910at2"/>
<evidence type="ECO:0000313" key="8">
    <source>
        <dbReference type="EMBL" id="TQR31614.1"/>
    </source>
</evidence>
<dbReference type="InterPro" id="IPR013249">
    <property type="entry name" value="RNA_pol_sigma70_r4_t2"/>
</dbReference>
<dbReference type="Proteomes" id="UP000317944">
    <property type="component" value="Unassembled WGS sequence"/>
</dbReference>
<evidence type="ECO:0000259" key="7">
    <source>
        <dbReference type="Pfam" id="PF08281"/>
    </source>
</evidence>
<dbReference type="PANTHER" id="PTHR43133">
    <property type="entry name" value="RNA POLYMERASE ECF-TYPE SIGMA FACTO"/>
    <property type="match status" value="1"/>
</dbReference>
<dbReference type="Gene3D" id="1.10.10.10">
    <property type="entry name" value="Winged helix-like DNA-binding domain superfamily/Winged helix DNA-binding domain"/>
    <property type="match status" value="1"/>
</dbReference>
<keyword evidence="3" id="KW-0731">Sigma factor</keyword>
<evidence type="ECO:0000259" key="6">
    <source>
        <dbReference type="Pfam" id="PF04542"/>
    </source>
</evidence>
<dbReference type="GO" id="GO:0016987">
    <property type="term" value="F:sigma factor activity"/>
    <property type="evidence" value="ECO:0007669"/>
    <property type="project" value="UniProtKB-KW"/>
</dbReference>
<dbReference type="NCBIfam" id="TIGR02937">
    <property type="entry name" value="sigma70-ECF"/>
    <property type="match status" value="1"/>
</dbReference>
<sequence length="165" mass="19727">MTIEELFYLHNQTIFKYLYYLLNDEKLAEDFTQETFARYLKYQQTIKEGAELAWLRSTARNLAYDHYRRKKLIQFVPFLNDHEELEPTSPHQWLIQQEDAKTLYFAISRLKLTYRDVIILRKIEGLSIQETCDVLGWNEGKVKNTLKRALVALKKQLGGEFDEEQ</sequence>
<evidence type="ECO:0000313" key="9">
    <source>
        <dbReference type="Proteomes" id="UP000317944"/>
    </source>
</evidence>
<dbReference type="InterPro" id="IPR039425">
    <property type="entry name" value="RNA_pol_sigma-70-like"/>
</dbReference>
<dbReference type="AlphaFoldDB" id="A0A544UG19"/>
<dbReference type="InterPro" id="IPR014284">
    <property type="entry name" value="RNA_pol_sigma-70_dom"/>
</dbReference>
<feature type="domain" description="RNA polymerase sigma-70 region 2" evidence="6">
    <location>
        <begin position="10"/>
        <end position="71"/>
    </location>
</feature>
<keyword evidence="2" id="KW-0805">Transcription regulation</keyword>
<dbReference type="SUPFAM" id="SSF88659">
    <property type="entry name" value="Sigma3 and sigma4 domains of RNA polymerase sigma factors"/>
    <property type="match status" value="1"/>
</dbReference>
<comment type="similarity">
    <text evidence="1">Belongs to the sigma-70 factor family. ECF subfamily.</text>
</comment>
<dbReference type="InterPro" id="IPR013325">
    <property type="entry name" value="RNA_pol_sigma_r2"/>
</dbReference>
<comment type="caution">
    <text evidence="8">The sequence shown here is derived from an EMBL/GenBank/DDBJ whole genome shotgun (WGS) entry which is preliminary data.</text>
</comment>
<evidence type="ECO:0000256" key="5">
    <source>
        <dbReference type="ARBA" id="ARBA00023163"/>
    </source>
</evidence>
<keyword evidence="5" id="KW-0804">Transcription</keyword>
<dbReference type="Pfam" id="PF08281">
    <property type="entry name" value="Sigma70_r4_2"/>
    <property type="match status" value="1"/>
</dbReference>
<dbReference type="GO" id="GO:0006352">
    <property type="term" value="P:DNA-templated transcription initiation"/>
    <property type="evidence" value="ECO:0007669"/>
    <property type="project" value="InterPro"/>
</dbReference>
<evidence type="ECO:0000256" key="4">
    <source>
        <dbReference type="ARBA" id="ARBA00023125"/>
    </source>
</evidence>
<dbReference type="CDD" id="cd06171">
    <property type="entry name" value="Sigma70_r4"/>
    <property type="match status" value="1"/>
</dbReference>
<accession>A0A544UG19</accession>
<evidence type="ECO:0000256" key="3">
    <source>
        <dbReference type="ARBA" id="ARBA00023082"/>
    </source>
</evidence>
<gene>
    <name evidence="8" type="ORF">C7Y47_13390</name>
</gene>
<keyword evidence="4" id="KW-0238">DNA-binding</keyword>
<dbReference type="PANTHER" id="PTHR43133:SF8">
    <property type="entry name" value="RNA POLYMERASE SIGMA FACTOR HI_1459-RELATED"/>
    <property type="match status" value="1"/>
</dbReference>
<dbReference type="SUPFAM" id="SSF88946">
    <property type="entry name" value="Sigma2 domain of RNA polymerase sigma factors"/>
    <property type="match status" value="1"/>
</dbReference>
<name>A0A544UG19_LYSSH</name>
<dbReference type="RefSeq" id="WP_142509235.1">
    <property type="nucleotide sequence ID" value="NZ_SADV01000010.1"/>
</dbReference>
<evidence type="ECO:0000256" key="1">
    <source>
        <dbReference type="ARBA" id="ARBA00010641"/>
    </source>
</evidence>
<dbReference type="InterPro" id="IPR036388">
    <property type="entry name" value="WH-like_DNA-bd_sf"/>
</dbReference>
<protein>
    <submittedName>
        <fullName evidence="8">RNA polymerase sigma factor</fullName>
    </submittedName>
</protein>
<dbReference type="GO" id="GO:0003677">
    <property type="term" value="F:DNA binding"/>
    <property type="evidence" value="ECO:0007669"/>
    <property type="project" value="UniProtKB-KW"/>
</dbReference>
<evidence type="ECO:0000256" key="2">
    <source>
        <dbReference type="ARBA" id="ARBA00023015"/>
    </source>
</evidence>
<organism evidence="8 9">
    <name type="scientific">Lysinibacillus sphaericus</name>
    <name type="common">Bacillus sphaericus</name>
    <dbReference type="NCBI Taxonomy" id="1421"/>
    <lineage>
        <taxon>Bacteria</taxon>
        <taxon>Bacillati</taxon>
        <taxon>Bacillota</taxon>
        <taxon>Bacilli</taxon>
        <taxon>Bacillales</taxon>
        <taxon>Bacillaceae</taxon>
        <taxon>Lysinibacillus</taxon>
    </lineage>
</organism>
<feature type="domain" description="RNA polymerase sigma factor 70 region 4 type 2" evidence="7">
    <location>
        <begin position="103"/>
        <end position="153"/>
    </location>
</feature>
<dbReference type="InterPro" id="IPR013324">
    <property type="entry name" value="RNA_pol_sigma_r3/r4-like"/>
</dbReference>
<dbReference type="EMBL" id="SADV01000010">
    <property type="protein sequence ID" value="TQR31614.1"/>
    <property type="molecule type" value="Genomic_DNA"/>
</dbReference>
<dbReference type="Pfam" id="PF04542">
    <property type="entry name" value="Sigma70_r2"/>
    <property type="match status" value="1"/>
</dbReference>
<dbReference type="Gene3D" id="1.10.1740.10">
    <property type="match status" value="1"/>
</dbReference>
<dbReference type="InterPro" id="IPR007627">
    <property type="entry name" value="RNA_pol_sigma70_r2"/>
</dbReference>
<reference evidence="8 9" key="1">
    <citation type="submission" date="2018-03" db="EMBL/GenBank/DDBJ databases">
        <title>Aerobic endospore-forming bacteria genome sequencing and assembly.</title>
        <authorList>
            <person name="Cavalcante D.A."/>
            <person name="Driks A."/>
            <person name="Putonti C."/>
            <person name="De-Souza M.T."/>
        </authorList>
    </citation>
    <scope>NUCLEOTIDE SEQUENCE [LARGE SCALE GENOMIC DNA]</scope>
    <source>
        <strain evidence="8 9">SDF0037</strain>
    </source>
</reference>
<proteinExistence type="inferred from homology"/>